<dbReference type="SUPFAM" id="SSF49401">
    <property type="entry name" value="Bacterial adhesins"/>
    <property type="match status" value="1"/>
</dbReference>
<name>A0ABV7TRX8_9NEIS</name>
<organism evidence="2 3">
    <name type="scientific">Vogesella amnigena</name>
    <dbReference type="NCBI Taxonomy" id="1507449"/>
    <lineage>
        <taxon>Bacteria</taxon>
        <taxon>Pseudomonadati</taxon>
        <taxon>Pseudomonadota</taxon>
        <taxon>Betaproteobacteria</taxon>
        <taxon>Neisseriales</taxon>
        <taxon>Chromobacteriaceae</taxon>
        <taxon>Vogesella</taxon>
    </lineage>
</organism>
<dbReference type="RefSeq" id="WP_390277060.1">
    <property type="nucleotide sequence ID" value="NZ_JBHRYH010000011.1"/>
</dbReference>
<keyword evidence="3" id="KW-1185">Reference proteome</keyword>
<feature type="chain" id="PRO_5046988565" evidence="1">
    <location>
        <begin position="24"/>
        <end position="355"/>
    </location>
</feature>
<dbReference type="PANTHER" id="PTHR33420:SF26">
    <property type="entry name" value="FIMBRIAL SUBUNIT"/>
    <property type="match status" value="1"/>
</dbReference>
<sequence>MKTANKFLMAGCAILALPMSAYASCSNIGGYIPDLSFTLPASLSVPRDQFNVGDAIWTSARLGNSGPINTIQCTGAATDYSWGVILSGPITGWPIASNVGGSPSYPAPSRVVYQSNIPGIGVALYFYDDASVPETPSRLPLYSFGNKTYWKTLYVPWTYRNAHDFQLQLVKTGPISAGGSLNMAGTYAEVWYGGGNAPGAAGSVKSTILRFNSDFPITVPTCQLANSIINVPLPKISVKALGPGVAAGRTNFDIPMNCSGTKVYYTLSGNFQADNYTLLIPTGTASGVRLQLRDRATNNALALDGIQKYFLADTTGQSNVQQTIKLAVQYHQPGSVAAATPGTVNGSVALNMLYQ</sequence>
<protein>
    <submittedName>
        <fullName evidence="2">Fimbrial protein</fullName>
    </submittedName>
</protein>
<accession>A0ABV7TRX8</accession>
<dbReference type="PANTHER" id="PTHR33420">
    <property type="entry name" value="FIMBRIAL SUBUNIT ELFA-RELATED"/>
    <property type="match status" value="1"/>
</dbReference>
<gene>
    <name evidence="2" type="ORF">ACFOKJ_04975</name>
</gene>
<evidence type="ECO:0000256" key="1">
    <source>
        <dbReference type="SAM" id="SignalP"/>
    </source>
</evidence>
<dbReference type="EMBL" id="JBHRYH010000011">
    <property type="protein sequence ID" value="MFC3625500.1"/>
    <property type="molecule type" value="Genomic_DNA"/>
</dbReference>
<dbReference type="Proteomes" id="UP001595636">
    <property type="component" value="Unassembled WGS sequence"/>
</dbReference>
<keyword evidence="1" id="KW-0732">Signal</keyword>
<dbReference type="Gene3D" id="2.60.40.1090">
    <property type="entry name" value="Fimbrial-type adhesion domain"/>
    <property type="match status" value="1"/>
</dbReference>
<dbReference type="InterPro" id="IPR050263">
    <property type="entry name" value="Bact_Fimbrial_Adh_Pro"/>
</dbReference>
<feature type="signal peptide" evidence="1">
    <location>
        <begin position="1"/>
        <end position="23"/>
    </location>
</feature>
<dbReference type="InterPro" id="IPR036937">
    <property type="entry name" value="Adhesion_dom_fimbrial_sf"/>
</dbReference>
<evidence type="ECO:0000313" key="3">
    <source>
        <dbReference type="Proteomes" id="UP001595636"/>
    </source>
</evidence>
<dbReference type="Gene3D" id="2.60.40.3310">
    <property type="match status" value="1"/>
</dbReference>
<dbReference type="InterPro" id="IPR008966">
    <property type="entry name" value="Adhesion_dom_sf"/>
</dbReference>
<comment type="caution">
    <text evidence="2">The sequence shown here is derived from an EMBL/GenBank/DDBJ whole genome shotgun (WGS) entry which is preliminary data.</text>
</comment>
<evidence type="ECO:0000313" key="2">
    <source>
        <dbReference type="EMBL" id="MFC3625500.1"/>
    </source>
</evidence>
<proteinExistence type="predicted"/>
<reference evidence="3" key="1">
    <citation type="journal article" date="2019" name="Int. J. Syst. Evol. Microbiol.">
        <title>The Global Catalogue of Microorganisms (GCM) 10K type strain sequencing project: providing services to taxonomists for standard genome sequencing and annotation.</title>
        <authorList>
            <consortium name="The Broad Institute Genomics Platform"/>
            <consortium name="The Broad Institute Genome Sequencing Center for Infectious Disease"/>
            <person name="Wu L."/>
            <person name="Ma J."/>
        </authorList>
    </citation>
    <scope>NUCLEOTIDE SEQUENCE [LARGE SCALE GENOMIC DNA]</scope>
    <source>
        <strain evidence="3">KCTC 42195</strain>
    </source>
</reference>